<evidence type="ECO:0000313" key="3">
    <source>
        <dbReference type="Proteomes" id="UP000434957"/>
    </source>
</evidence>
<keyword evidence="3" id="KW-1185">Reference proteome</keyword>
<organism evidence="1 4">
    <name type="scientific">Phytophthora rubi</name>
    <dbReference type="NCBI Taxonomy" id="129364"/>
    <lineage>
        <taxon>Eukaryota</taxon>
        <taxon>Sar</taxon>
        <taxon>Stramenopiles</taxon>
        <taxon>Oomycota</taxon>
        <taxon>Peronosporomycetes</taxon>
        <taxon>Peronosporales</taxon>
        <taxon>Peronosporaceae</taxon>
        <taxon>Phytophthora</taxon>
    </lineage>
</organism>
<name>A0A6A3GZ25_9STRA</name>
<evidence type="ECO:0000313" key="1">
    <source>
        <dbReference type="EMBL" id="KAE8962330.1"/>
    </source>
</evidence>
<dbReference type="AlphaFoldDB" id="A0A6A3GZ25"/>
<dbReference type="Proteomes" id="UP000435112">
    <property type="component" value="Unassembled WGS sequence"/>
</dbReference>
<protein>
    <submittedName>
        <fullName evidence="1">Uncharacterized protein</fullName>
    </submittedName>
</protein>
<dbReference type="Proteomes" id="UP000434957">
    <property type="component" value="Unassembled WGS sequence"/>
</dbReference>
<accession>A0A6A3GZ25</accession>
<dbReference type="EMBL" id="QXFU01006008">
    <property type="protein sequence ID" value="KAE8962330.1"/>
    <property type="molecule type" value="Genomic_DNA"/>
</dbReference>
<gene>
    <name evidence="1" type="ORF">PR002_g29633</name>
    <name evidence="2" type="ORF">PR003_g12340</name>
</gene>
<proteinExistence type="predicted"/>
<dbReference type="EMBL" id="QXFT01000740">
    <property type="protein sequence ID" value="KAE9336784.1"/>
    <property type="molecule type" value="Genomic_DNA"/>
</dbReference>
<reference evidence="1 4" key="1">
    <citation type="submission" date="2018-09" db="EMBL/GenBank/DDBJ databases">
        <title>Genomic investigation of the strawberry pathogen Phytophthora fragariae indicates pathogenicity is determined by transcriptional variation in three key races.</title>
        <authorList>
            <person name="Adams T.M."/>
            <person name="Armitage A.D."/>
            <person name="Sobczyk M.K."/>
            <person name="Bates H.J."/>
            <person name="Dunwell J.M."/>
            <person name="Nellist C.F."/>
            <person name="Harrison R.J."/>
        </authorList>
    </citation>
    <scope>NUCLEOTIDE SEQUENCE [LARGE SCALE GENOMIC DNA]</scope>
    <source>
        <strain evidence="1 4">SCRP324</strain>
        <strain evidence="2 3">SCRP333</strain>
    </source>
</reference>
<dbReference type="OrthoDB" id="105170at2759"/>
<sequence>MRREESEAIVTNEVVRGPGVKQRAERTLRAGDVETDEDQSPFVVVALKCA</sequence>
<evidence type="ECO:0000313" key="4">
    <source>
        <dbReference type="Proteomes" id="UP000435112"/>
    </source>
</evidence>
<comment type="caution">
    <text evidence="1">The sequence shown here is derived from an EMBL/GenBank/DDBJ whole genome shotgun (WGS) entry which is preliminary data.</text>
</comment>
<evidence type="ECO:0000313" key="2">
    <source>
        <dbReference type="EMBL" id="KAE9336784.1"/>
    </source>
</evidence>